<dbReference type="Pfam" id="PF02666">
    <property type="entry name" value="PS_Dcarbxylase"/>
    <property type="match status" value="1"/>
</dbReference>
<evidence type="ECO:0000256" key="1">
    <source>
        <dbReference type="ARBA" id="ARBA00022793"/>
    </source>
</evidence>
<dbReference type="PANTHER" id="PTHR10067">
    <property type="entry name" value="PHOSPHATIDYLSERINE DECARBOXYLASE"/>
    <property type="match status" value="1"/>
</dbReference>
<dbReference type="EMBL" id="CP029803">
    <property type="protein sequence ID" value="AWT60174.1"/>
    <property type="molecule type" value="Genomic_DNA"/>
</dbReference>
<accession>A0A2Z4AIG9</accession>
<sequence length="297" mass="34290">MRVIRFFNRYSRAIETEAVYGEAWLRWTYGTIMGRILLWAIVKRSIFSQWYGWRMRLPGSRGRISEFCKKYRVYLDESVASIDDFKTFNEFFIRRLTVESRPVEKSASSIVFPADGRHLGYSNLSEIDGIYVKDQQFTLESLLLDPSLVEKYREGSAVISRLCPVDCHRFHYPVAGKTSAPVRIDGYLYSVNPYVLRKGIWRLFSNRRILTRIESDKVGCVIMMEVGATCVGSIRQLRSGEDLVERGEEKGYFEFGGSAIITLFEPGRVVLADDLLRNTCEGRELYAHYGDRMGSVR</sequence>
<dbReference type="KEGG" id="mtar:DF168_01376"/>
<protein>
    <submittedName>
        <fullName evidence="5">Phosphatidylserine decarboxylase proenzyme</fullName>
        <ecNumber evidence="5">4.1.1.65</ecNumber>
    </submittedName>
</protein>
<proteinExistence type="predicted"/>
<dbReference type="GO" id="GO:0008654">
    <property type="term" value="P:phospholipid biosynthetic process"/>
    <property type="evidence" value="ECO:0007669"/>
    <property type="project" value="InterPro"/>
</dbReference>
<dbReference type="GO" id="GO:0004609">
    <property type="term" value="F:phosphatidylserine decarboxylase activity"/>
    <property type="evidence" value="ECO:0007669"/>
    <property type="project" value="UniProtKB-EC"/>
</dbReference>
<evidence type="ECO:0000313" key="5">
    <source>
        <dbReference type="EMBL" id="AWT60174.1"/>
    </source>
</evidence>
<keyword evidence="1" id="KW-0210">Decarboxylase</keyword>
<evidence type="ECO:0000256" key="4">
    <source>
        <dbReference type="ARBA" id="ARBA00023317"/>
    </source>
</evidence>
<dbReference type="Proteomes" id="UP000247465">
    <property type="component" value="Chromosome"/>
</dbReference>
<name>A0A2Z4AIG9_9BACT</name>
<dbReference type="EC" id="4.1.1.65" evidence="5"/>
<organism evidence="5 6">
    <name type="scientific">Candidatus Moanibacter tarae</name>
    <dbReference type="NCBI Taxonomy" id="2200854"/>
    <lineage>
        <taxon>Bacteria</taxon>
        <taxon>Pseudomonadati</taxon>
        <taxon>Verrucomicrobiota</taxon>
        <taxon>Opitutia</taxon>
        <taxon>Puniceicoccales</taxon>
        <taxon>Puniceicoccales incertae sedis</taxon>
        <taxon>Candidatus Moanibacter</taxon>
    </lineage>
</organism>
<dbReference type="InterPro" id="IPR003817">
    <property type="entry name" value="PS_Dcarbxylase"/>
</dbReference>
<gene>
    <name evidence="5" type="primary">psd</name>
    <name evidence="5" type="ORF">DF168_01376</name>
</gene>
<dbReference type="PANTHER" id="PTHR10067:SF17">
    <property type="entry name" value="PHOSPHATIDYLSERINE DECARBOXYLASE PROENZYME 2"/>
    <property type="match status" value="1"/>
</dbReference>
<reference evidence="5 6" key="1">
    <citation type="submission" date="2018-06" db="EMBL/GenBank/DDBJ databases">
        <title>Draft Genome Sequence of a Novel Marine Bacterium Related to the Verrucomicrobia.</title>
        <authorList>
            <person name="Vosseberg J."/>
            <person name="Martijn J."/>
            <person name="Ettema T.J.G."/>
        </authorList>
    </citation>
    <scope>NUCLEOTIDE SEQUENCE [LARGE SCALE GENOMIC DNA]</scope>
    <source>
        <strain evidence="5">TARA_B100001123</strain>
    </source>
</reference>
<evidence type="ECO:0000256" key="3">
    <source>
        <dbReference type="ARBA" id="ARBA00023239"/>
    </source>
</evidence>
<evidence type="ECO:0000313" key="6">
    <source>
        <dbReference type="Proteomes" id="UP000247465"/>
    </source>
</evidence>
<keyword evidence="3 5" id="KW-0456">Lyase</keyword>
<keyword evidence="2" id="KW-0865">Zymogen</keyword>
<evidence type="ECO:0000256" key="2">
    <source>
        <dbReference type="ARBA" id="ARBA00023145"/>
    </source>
</evidence>
<dbReference type="AlphaFoldDB" id="A0A2Z4AIG9"/>
<keyword evidence="4" id="KW-0670">Pyruvate</keyword>